<dbReference type="GeneID" id="98141026"/>
<comment type="caution">
    <text evidence="2">The sequence shown here is derived from an EMBL/GenBank/DDBJ whole genome shotgun (WGS) entry which is preliminary data.</text>
</comment>
<gene>
    <name evidence="2" type="ORF">BJX67DRAFT_232651</name>
</gene>
<keyword evidence="3" id="KW-1185">Reference proteome</keyword>
<feature type="region of interest" description="Disordered" evidence="1">
    <location>
        <begin position="49"/>
        <end position="73"/>
    </location>
</feature>
<reference evidence="2 3" key="1">
    <citation type="submission" date="2024-07" db="EMBL/GenBank/DDBJ databases">
        <title>Section-level genome sequencing and comparative genomics of Aspergillus sections Usti and Cavernicolus.</title>
        <authorList>
            <consortium name="Lawrence Berkeley National Laboratory"/>
            <person name="Nybo J.L."/>
            <person name="Vesth T.C."/>
            <person name="Theobald S."/>
            <person name="Frisvad J.C."/>
            <person name="Larsen T.O."/>
            <person name="Kjaerboelling I."/>
            <person name="Rothschild-Mancinelli K."/>
            <person name="Lyhne E.K."/>
            <person name="Kogle M.E."/>
            <person name="Barry K."/>
            <person name="Clum A."/>
            <person name="Na H."/>
            <person name="Ledsgaard L."/>
            <person name="Lin J."/>
            <person name="Lipzen A."/>
            <person name="Kuo A."/>
            <person name="Riley R."/>
            <person name="Mondo S."/>
            <person name="Labutti K."/>
            <person name="Haridas S."/>
            <person name="Pangalinan J."/>
            <person name="Salamov A.A."/>
            <person name="Simmons B.A."/>
            <person name="Magnuson J.K."/>
            <person name="Chen J."/>
            <person name="Drula E."/>
            <person name="Henrissat B."/>
            <person name="Wiebenga A."/>
            <person name="Lubbers R.J."/>
            <person name="Gomes A.C."/>
            <person name="Macurrencykelacurrency M.R."/>
            <person name="Stajich J."/>
            <person name="Grigoriev I.V."/>
            <person name="Mortensen U.H."/>
            <person name="De Vries R.P."/>
            <person name="Baker S.E."/>
            <person name="Andersen M.R."/>
        </authorList>
    </citation>
    <scope>NUCLEOTIDE SEQUENCE [LARGE SCALE GENOMIC DNA]</scope>
    <source>
        <strain evidence="2 3">CBS 449.75</strain>
    </source>
</reference>
<organism evidence="2 3">
    <name type="scientific">Aspergillus lucknowensis</name>
    <dbReference type="NCBI Taxonomy" id="176173"/>
    <lineage>
        <taxon>Eukaryota</taxon>
        <taxon>Fungi</taxon>
        <taxon>Dikarya</taxon>
        <taxon>Ascomycota</taxon>
        <taxon>Pezizomycotina</taxon>
        <taxon>Eurotiomycetes</taxon>
        <taxon>Eurotiomycetidae</taxon>
        <taxon>Eurotiales</taxon>
        <taxon>Aspergillaceae</taxon>
        <taxon>Aspergillus</taxon>
        <taxon>Aspergillus subgen. Nidulantes</taxon>
    </lineage>
</organism>
<dbReference type="EMBL" id="JBFXLQ010000046">
    <property type="protein sequence ID" value="KAL2863912.1"/>
    <property type="molecule type" value="Genomic_DNA"/>
</dbReference>
<evidence type="ECO:0000313" key="3">
    <source>
        <dbReference type="Proteomes" id="UP001610432"/>
    </source>
</evidence>
<dbReference type="Proteomes" id="UP001610432">
    <property type="component" value="Unassembled WGS sequence"/>
</dbReference>
<protein>
    <submittedName>
        <fullName evidence="2">Uncharacterized protein</fullName>
    </submittedName>
</protein>
<sequence length="205" mass="22756">MRTESHSVLEKTDPIDHLRRWLGSSITSLVLTGGDSSWAFKLLTELSSGPTQREDSKSRGGTPKVSDRSSRKLADTRHLMTKKIEFRVLPCDRFTPETWHTPLLTLVLGRKDHSKSTASYDWKASPFAHPSFPGEPCPGGQVRFPERESSTALIHSENRNSVSIFQDRNGFNARHGIGRHPGGGDSLFFVEASVGSGQSIWNRSV</sequence>
<dbReference type="RefSeq" id="XP_070882891.1">
    <property type="nucleotide sequence ID" value="XM_071025954.1"/>
</dbReference>
<evidence type="ECO:0000313" key="2">
    <source>
        <dbReference type="EMBL" id="KAL2863912.1"/>
    </source>
</evidence>
<name>A0ABR4LHM7_9EURO</name>
<evidence type="ECO:0000256" key="1">
    <source>
        <dbReference type="SAM" id="MobiDB-lite"/>
    </source>
</evidence>
<proteinExistence type="predicted"/>
<accession>A0ABR4LHM7</accession>